<dbReference type="AlphaFoldDB" id="A0A220U0D3"/>
<dbReference type="SUPFAM" id="SSF52540">
    <property type="entry name" value="P-loop containing nucleoside triphosphate hydrolases"/>
    <property type="match status" value="2"/>
</dbReference>
<evidence type="ECO:0000313" key="5">
    <source>
        <dbReference type="Proteomes" id="UP000198312"/>
    </source>
</evidence>
<dbReference type="PANTHER" id="PTHR42855">
    <property type="entry name" value="ABC TRANSPORTER ATP-BINDING SUBUNIT"/>
    <property type="match status" value="1"/>
</dbReference>
<evidence type="ECO:0000259" key="3">
    <source>
        <dbReference type="PROSITE" id="PS50893"/>
    </source>
</evidence>
<feature type="domain" description="ABC transporter" evidence="3">
    <location>
        <begin position="335"/>
        <end position="547"/>
    </location>
</feature>
<proteinExistence type="predicted"/>
<dbReference type="RefSeq" id="WP_089060712.1">
    <property type="nucleotide sequence ID" value="NZ_CP022315.1"/>
</dbReference>
<evidence type="ECO:0000256" key="2">
    <source>
        <dbReference type="ARBA" id="ARBA00022840"/>
    </source>
</evidence>
<gene>
    <name evidence="4" type="ORF">CFK37_04220</name>
</gene>
<dbReference type="PANTHER" id="PTHR42855:SF2">
    <property type="entry name" value="DRUG RESISTANCE ABC TRANSPORTER,ATP-BINDING PROTEIN"/>
    <property type="match status" value="1"/>
</dbReference>
<dbReference type="FunFam" id="3.40.50.300:FF:000011">
    <property type="entry name" value="Putative ABC transporter ATP-binding component"/>
    <property type="match status" value="1"/>
</dbReference>
<dbReference type="Pfam" id="PF12848">
    <property type="entry name" value="ABC_tran_Xtn"/>
    <property type="match status" value="1"/>
</dbReference>
<dbReference type="PROSITE" id="PS50893">
    <property type="entry name" value="ABC_TRANSPORTER_2"/>
    <property type="match status" value="2"/>
</dbReference>
<dbReference type="GO" id="GO:0016887">
    <property type="term" value="F:ATP hydrolysis activity"/>
    <property type="evidence" value="ECO:0007669"/>
    <property type="project" value="InterPro"/>
</dbReference>
<dbReference type="GO" id="GO:0005524">
    <property type="term" value="F:ATP binding"/>
    <property type="evidence" value="ECO:0007669"/>
    <property type="project" value="UniProtKB-KW"/>
</dbReference>
<name>A0A220U0D3_9BACI</name>
<protein>
    <submittedName>
        <fullName evidence="4">ABC transporter ATP-binding protein</fullName>
    </submittedName>
</protein>
<dbReference type="InterPro" id="IPR003593">
    <property type="entry name" value="AAA+_ATPase"/>
</dbReference>
<dbReference type="InterPro" id="IPR051309">
    <property type="entry name" value="ABCF_ATPase"/>
</dbReference>
<dbReference type="SMART" id="SM00382">
    <property type="entry name" value="AAA"/>
    <property type="match status" value="2"/>
</dbReference>
<dbReference type="InterPro" id="IPR017871">
    <property type="entry name" value="ABC_transporter-like_CS"/>
</dbReference>
<dbReference type="InterPro" id="IPR027417">
    <property type="entry name" value="P-loop_NTPase"/>
</dbReference>
<evidence type="ECO:0000256" key="1">
    <source>
        <dbReference type="ARBA" id="ARBA00022741"/>
    </source>
</evidence>
<dbReference type="OrthoDB" id="9760950at2"/>
<dbReference type="EMBL" id="CP022315">
    <property type="protein sequence ID" value="ASK61435.1"/>
    <property type="molecule type" value="Genomic_DNA"/>
</dbReference>
<dbReference type="PROSITE" id="PS00211">
    <property type="entry name" value="ABC_TRANSPORTER_1"/>
    <property type="match status" value="2"/>
</dbReference>
<dbReference type="NCBIfam" id="NF000355">
    <property type="entry name" value="ribo_prot_ABC_F"/>
    <property type="match status" value="1"/>
</dbReference>
<dbReference type="CDD" id="cd03221">
    <property type="entry name" value="ABCF_EF-3"/>
    <property type="match status" value="2"/>
</dbReference>
<keyword evidence="2 4" id="KW-0067">ATP-binding</keyword>
<organism evidence="4 5">
    <name type="scientific">Virgibacillus phasianinus</name>
    <dbReference type="NCBI Taxonomy" id="2017483"/>
    <lineage>
        <taxon>Bacteria</taxon>
        <taxon>Bacillati</taxon>
        <taxon>Bacillota</taxon>
        <taxon>Bacilli</taxon>
        <taxon>Bacillales</taxon>
        <taxon>Bacillaceae</taxon>
        <taxon>Virgibacillus</taxon>
    </lineage>
</organism>
<reference evidence="4 5" key="1">
    <citation type="submission" date="2017-07" db="EMBL/GenBank/DDBJ databases">
        <title>Virgibacillus sp. LM2416.</title>
        <authorList>
            <person name="Tak E.J."/>
            <person name="Bae J.-W."/>
        </authorList>
    </citation>
    <scope>NUCLEOTIDE SEQUENCE [LARGE SCALE GENOMIC DNA]</scope>
    <source>
        <strain evidence="4 5">LM2416</strain>
    </source>
</reference>
<dbReference type="Proteomes" id="UP000198312">
    <property type="component" value="Chromosome"/>
</dbReference>
<accession>A0A220U0D3</accession>
<dbReference type="Pfam" id="PF00005">
    <property type="entry name" value="ABC_tran"/>
    <property type="match status" value="2"/>
</dbReference>
<evidence type="ECO:0000313" key="4">
    <source>
        <dbReference type="EMBL" id="ASK61435.1"/>
    </source>
</evidence>
<dbReference type="InterPro" id="IPR032781">
    <property type="entry name" value="ABC_tran_Xtn"/>
</dbReference>
<feature type="domain" description="ABC transporter" evidence="3">
    <location>
        <begin position="4"/>
        <end position="259"/>
    </location>
</feature>
<dbReference type="FunFam" id="3.40.50.300:FF:001807">
    <property type="entry name" value="ABC transporter ATP-binding protein"/>
    <property type="match status" value="1"/>
</dbReference>
<dbReference type="KEGG" id="vil:CFK37_04220"/>
<sequence>MIICSLKNVTQIYGANTIFSDMTCEIKENDRIGLIGRNGEGKTTLLHLIAQKTDPAEGAISWKKNLTVGLLQQTPDLAPDKKVESLLYDVFDSLTDLKNKMTTLENAMATEGNPDKLNRHIEKYGALQERFQEEGGYEIDSQIRRIMSGLQITDLAEKEWGQLSGGERTKVGLAQLLLTAPDLLLLDEPTNHLDLFAIEWLTDFINNYPGAVVIVSHDRYFLDETVTSILEMDQGELIRYYTNYSSYVKEREARLLIEFQQYQDQQKKMKKMRDTIKRLKEWANQANPPNAGLHRRAKSMEKALARMEALKKPILEQKKINLDFQMNKRSGKDVVIVEDVSKKFNEKVLLADANMHVRFQERIAIIGENGCGKSTLLKMILQSEQVDQGAIHLGSNLSVGFLSQHMLEMNPERSILDEFRDQVHVTEGDARGILAKFLFYGKTVFQRVNSLSGGEQMRLRLAQLVHQDHNLLILDEPTNHLDIESKEVLEDALVQFNGTIIAVSHDRYFLDRLFPLTYLMKKNNLTRFEGSFTFARKKWTELDELLS</sequence>
<dbReference type="InterPro" id="IPR003439">
    <property type="entry name" value="ABC_transporter-like_ATP-bd"/>
</dbReference>
<keyword evidence="5" id="KW-1185">Reference proteome</keyword>
<keyword evidence="1" id="KW-0547">Nucleotide-binding</keyword>
<dbReference type="Gene3D" id="3.40.50.300">
    <property type="entry name" value="P-loop containing nucleotide triphosphate hydrolases"/>
    <property type="match status" value="2"/>
</dbReference>